<sequence>MCAGRNATILAGVTIGDGAIIGAGTPAELELLAWRPRPASPTTSTRTRLGRHETAPSSRTGQFDLSMGGPP</sequence>
<dbReference type="InterPro" id="IPR011004">
    <property type="entry name" value="Trimer_LpxA-like_sf"/>
</dbReference>
<evidence type="ECO:0000313" key="2">
    <source>
        <dbReference type="EMBL" id="RCK68081.1"/>
    </source>
</evidence>
<dbReference type="AlphaFoldDB" id="A0A367YSV9"/>
<evidence type="ECO:0000256" key="1">
    <source>
        <dbReference type="SAM" id="MobiDB-lite"/>
    </source>
</evidence>
<comment type="caution">
    <text evidence="2">The sequence shown here is derived from an EMBL/GenBank/DDBJ whole genome shotgun (WGS) entry which is preliminary data.</text>
</comment>
<reference evidence="2 3" key="1">
    <citation type="submission" date="2018-07" db="EMBL/GenBank/DDBJ databases">
        <title>Desertimonas flava gen. nov. sp. nov.</title>
        <authorList>
            <person name="Liu S."/>
        </authorList>
    </citation>
    <scope>NUCLEOTIDE SEQUENCE [LARGE SCALE GENOMIC DNA]</scope>
    <source>
        <strain evidence="2 3">16Sb5-5</strain>
    </source>
</reference>
<evidence type="ECO:0000313" key="3">
    <source>
        <dbReference type="Proteomes" id="UP000252770"/>
    </source>
</evidence>
<proteinExistence type="predicted"/>
<accession>A0A367YSV9</accession>
<dbReference type="Proteomes" id="UP000252770">
    <property type="component" value="Unassembled WGS sequence"/>
</dbReference>
<organism evidence="2 3">
    <name type="scientific">Desertihabitans brevis</name>
    <dbReference type="NCBI Taxonomy" id="2268447"/>
    <lineage>
        <taxon>Bacteria</taxon>
        <taxon>Bacillati</taxon>
        <taxon>Actinomycetota</taxon>
        <taxon>Actinomycetes</taxon>
        <taxon>Propionibacteriales</taxon>
        <taxon>Propionibacteriaceae</taxon>
        <taxon>Desertihabitans</taxon>
    </lineage>
</organism>
<keyword evidence="3" id="KW-1185">Reference proteome</keyword>
<feature type="compositionally biased region" description="Low complexity" evidence="1">
    <location>
        <begin position="35"/>
        <end position="47"/>
    </location>
</feature>
<name>A0A367YSV9_9ACTN</name>
<gene>
    <name evidence="2" type="ORF">DT076_17965</name>
</gene>
<feature type="region of interest" description="Disordered" evidence="1">
    <location>
        <begin position="35"/>
        <end position="71"/>
    </location>
</feature>
<dbReference type="EMBL" id="QOUI01000014">
    <property type="protein sequence ID" value="RCK68081.1"/>
    <property type="molecule type" value="Genomic_DNA"/>
</dbReference>
<dbReference type="SUPFAM" id="SSF51161">
    <property type="entry name" value="Trimeric LpxA-like enzymes"/>
    <property type="match status" value="1"/>
</dbReference>
<protein>
    <submittedName>
        <fullName evidence="2">Uncharacterized protein</fullName>
    </submittedName>
</protein>
<dbReference type="Gene3D" id="2.160.10.10">
    <property type="entry name" value="Hexapeptide repeat proteins"/>
    <property type="match status" value="1"/>
</dbReference>